<evidence type="ECO:0000313" key="1">
    <source>
        <dbReference type="EMBL" id="MPN20202.1"/>
    </source>
</evidence>
<dbReference type="AlphaFoldDB" id="A0A645G2N1"/>
<reference evidence="1" key="1">
    <citation type="submission" date="2019-08" db="EMBL/GenBank/DDBJ databases">
        <authorList>
            <person name="Kucharzyk K."/>
            <person name="Murdoch R.W."/>
            <person name="Higgins S."/>
            <person name="Loffler F."/>
        </authorList>
    </citation>
    <scope>NUCLEOTIDE SEQUENCE</scope>
</reference>
<comment type="caution">
    <text evidence="1">The sequence shown here is derived from an EMBL/GenBank/DDBJ whole genome shotgun (WGS) entry which is preliminary data.</text>
</comment>
<proteinExistence type="predicted"/>
<accession>A0A645G2N1</accession>
<gene>
    <name evidence="1" type="ORF">SDC9_167580</name>
</gene>
<sequence length="85" mass="9768">MHAALVRERARPDIGLVVRQFKVGNFRHTNDRFRKQGQITGNTAIAVFELQIRDDDAQIRVAAPLADARKGALYMHRTRFDREHG</sequence>
<organism evidence="1">
    <name type="scientific">bioreactor metagenome</name>
    <dbReference type="NCBI Taxonomy" id="1076179"/>
    <lineage>
        <taxon>unclassified sequences</taxon>
        <taxon>metagenomes</taxon>
        <taxon>ecological metagenomes</taxon>
    </lineage>
</organism>
<protein>
    <submittedName>
        <fullName evidence="1">Uncharacterized protein</fullName>
    </submittedName>
</protein>
<name>A0A645G2N1_9ZZZZ</name>
<dbReference type="EMBL" id="VSSQ01067895">
    <property type="protein sequence ID" value="MPN20202.1"/>
    <property type="molecule type" value="Genomic_DNA"/>
</dbReference>